<evidence type="ECO:0000313" key="2">
    <source>
        <dbReference type="Proteomes" id="UP001500909"/>
    </source>
</evidence>
<dbReference type="SUPFAM" id="SSF53850">
    <property type="entry name" value="Periplasmic binding protein-like II"/>
    <property type="match status" value="1"/>
</dbReference>
<proteinExistence type="predicted"/>
<dbReference type="InterPro" id="IPR050490">
    <property type="entry name" value="Bact_solute-bd_prot1"/>
</dbReference>
<accession>A0ABP3JIT9</accession>
<dbReference type="EMBL" id="BAAABY010000013">
    <property type="protein sequence ID" value="GAA0455048.1"/>
    <property type="molecule type" value="Genomic_DNA"/>
</dbReference>
<sequence>MATALALTLGACGTGGPGSADVTLKVVVADDGADGDQATTAYWKSLVAAFERRHPDIAVDLDPVERSRLTEVVADRVAAGDAPDIAQTGAFASYARSERLYSADHLLSIATQADFVPALARAGEISHVQYGLPFHASTPRLFYNTKLFKKAGLDGPPTSWAELAADAAALREAGVRTPYALQLGPEAAEDEALSWLLGNGGGYVGLGGSWILDSPQNVTALRAVRDRLVAPGLTGPKGATMDRSEAYREFVDGKVGMLLAHPALMARADRAHVPYRTAPFPRRQDGTATPTGRTDWLVAFQQRGHPREAGAFLDFLYSRPNVTRYAEQQGTLPVTVPAAEAMRGDGRRRALWPFVDQLPDAQFPQLDTVGGPKVTAALQQRLARAVSEGGDPKALLSAIQHTADSEMSQVS</sequence>
<keyword evidence="2" id="KW-1185">Reference proteome</keyword>
<evidence type="ECO:0000313" key="1">
    <source>
        <dbReference type="EMBL" id="GAA0455048.1"/>
    </source>
</evidence>
<dbReference type="Pfam" id="PF01547">
    <property type="entry name" value="SBP_bac_1"/>
    <property type="match status" value="1"/>
</dbReference>
<dbReference type="InterPro" id="IPR006059">
    <property type="entry name" value="SBP"/>
</dbReference>
<organism evidence="1 2">
    <name type="scientific">Streptomyces olivaceiscleroticus</name>
    <dbReference type="NCBI Taxonomy" id="68245"/>
    <lineage>
        <taxon>Bacteria</taxon>
        <taxon>Bacillati</taxon>
        <taxon>Actinomycetota</taxon>
        <taxon>Actinomycetes</taxon>
        <taxon>Kitasatosporales</taxon>
        <taxon>Streptomycetaceae</taxon>
        <taxon>Streptomyces</taxon>
    </lineage>
</organism>
<gene>
    <name evidence="1" type="ORF">GCM10010361_18850</name>
</gene>
<dbReference type="Gene3D" id="3.40.190.10">
    <property type="entry name" value="Periplasmic binding protein-like II"/>
    <property type="match status" value="2"/>
</dbReference>
<dbReference type="Proteomes" id="UP001500909">
    <property type="component" value="Unassembled WGS sequence"/>
</dbReference>
<comment type="caution">
    <text evidence="1">The sequence shown here is derived from an EMBL/GenBank/DDBJ whole genome shotgun (WGS) entry which is preliminary data.</text>
</comment>
<protein>
    <submittedName>
        <fullName evidence="1">Extracellular solute-binding protein</fullName>
    </submittedName>
</protein>
<dbReference type="PANTHER" id="PTHR43649">
    <property type="entry name" value="ARABINOSE-BINDING PROTEIN-RELATED"/>
    <property type="match status" value="1"/>
</dbReference>
<dbReference type="PANTHER" id="PTHR43649:SF30">
    <property type="entry name" value="ABC TRANSPORTER SUBSTRATE-BINDING PROTEIN"/>
    <property type="match status" value="1"/>
</dbReference>
<reference evidence="2" key="1">
    <citation type="journal article" date="2019" name="Int. J. Syst. Evol. Microbiol.">
        <title>The Global Catalogue of Microorganisms (GCM) 10K type strain sequencing project: providing services to taxonomists for standard genome sequencing and annotation.</title>
        <authorList>
            <consortium name="The Broad Institute Genomics Platform"/>
            <consortium name="The Broad Institute Genome Sequencing Center for Infectious Disease"/>
            <person name="Wu L."/>
            <person name="Ma J."/>
        </authorList>
    </citation>
    <scope>NUCLEOTIDE SEQUENCE [LARGE SCALE GENOMIC DNA]</scope>
    <source>
        <strain evidence="2">JCM 4805</strain>
    </source>
</reference>
<dbReference type="RefSeq" id="WP_346094488.1">
    <property type="nucleotide sequence ID" value="NZ_BAAABY010000013.1"/>
</dbReference>
<name>A0ABP3JIT9_9ACTN</name>